<proteinExistence type="predicted"/>
<gene>
    <name evidence="1" type="ORF">DICSQDRAFT_170183</name>
</gene>
<dbReference type="GeneID" id="18839124"/>
<evidence type="ECO:0000313" key="2">
    <source>
        <dbReference type="Proteomes" id="UP000053319"/>
    </source>
</evidence>
<name>R7T0B7_DICSQ</name>
<dbReference type="HOGENOM" id="CLU_1835115_0_0_1"/>
<evidence type="ECO:0000313" key="1">
    <source>
        <dbReference type="EMBL" id="EJF61430.1"/>
    </source>
</evidence>
<sequence length="140" mass="15752">MLVLVLVYVPVRVGPGVLLAQELEQLGSSLPCGGSSLRLRGPMRVNEFAPSHSRLFKDLITVTKPNKPFQYTAKGTPRRHVSLDEYAEEIEELYKKLEESSQVDIPVPPSWSAETVRTYVRGVVKKVMKVPNIEDDEDLF</sequence>
<dbReference type="Proteomes" id="UP000053319">
    <property type="component" value="Unassembled WGS sequence"/>
</dbReference>
<reference evidence="1 2" key="1">
    <citation type="journal article" date="2012" name="Science">
        <title>The Paleozoic origin of enzymatic lignin decomposition reconstructed from 31 fungal genomes.</title>
        <authorList>
            <person name="Floudas D."/>
            <person name="Binder M."/>
            <person name="Riley R."/>
            <person name="Barry K."/>
            <person name="Blanchette R.A."/>
            <person name="Henrissat B."/>
            <person name="Martinez A.T."/>
            <person name="Otillar R."/>
            <person name="Spatafora J.W."/>
            <person name="Yadav J.S."/>
            <person name="Aerts A."/>
            <person name="Benoit I."/>
            <person name="Boyd A."/>
            <person name="Carlson A."/>
            <person name="Copeland A."/>
            <person name="Coutinho P.M."/>
            <person name="de Vries R.P."/>
            <person name="Ferreira P."/>
            <person name="Findley K."/>
            <person name="Foster B."/>
            <person name="Gaskell J."/>
            <person name="Glotzer D."/>
            <person name="Gorecki P."/>
            <person name="Heitman J."/>
            <person name="Hesse C."/>
            <person name="Hori C."/>
            <person name="Igarashi K."/>
            <person name="Jurgens J.A."/>
            <person name="Kallen N."/>
            <person name="Kersten P."/>
            <person name="Kohler A."/>
            <person name="Kuees U."/>
            <person name="Kumar T.K.A."/>
            <person name="Kuo A."/>
            <person name="LaButti K."/>
            <person name="Larrondo L.F."/>
            <person name="Lindquist E."/>
            <person name="Ling A."/>
            <person name="Lombard V."/>
            <person name="Lucas S."/>
            <person name="Lundell T."/>
            <person name="Martin R."/>
            <person name="McLaughlin D.J."/>
            <person name="Morgenstern I."/>
            <person name="Morin E."/>
            <person name="Murat C."/>
            <person name="Nagy L.G."/>
            <person name="Nolan M."/>
            <person name="Ohm R.A."/>
            <person name="Patyshakuliyeva A."/>
            <person name="Rokas A."/>
            <person name="Ruiz-Duenas F.J."/>
            <person name="Sabat G."/>
            <person name="Salamov A."/>
            <person name="Samejima M."/>
            <person name="Schmutz J."/>
            <person name="Slot J.C."/>
            <person name="St John F."/>
            <person name="Stenlid J."/>
            <person name="Sun H."/>
            <person name="Sun S."/>
            <person name="Syed K."/>
            <person name="Tsang A."/>
            <person name="Wiebenga A."/>
            <person name="Young D."/>
            <person name="Pisabarro A."/>
            <person name="Eastwood D.C."/>
            <person name="Martin F."/>
            <person name="Cullen D."/>
            <person name="Grigoriev I.V."/>
            <person name="Hibbett D.S."/>
        </authorList>
    </citation>
    <scope>NUCLEOTIDE SEQUENCE [LARGE SCALE GENOMIC DNA]</scope>
    <source>
        <strain evidence="1 2">LYAD-421 SS1</strain>
    </source>
</reference>
<dbReference type="RefSeq" id="XP_007365875.1">
    <property type="nucleotide sequence ID" value="XM_007365813.1"/>
</dbReference>
<dbReference type="Pfam" id="PF23562">
    <property type="entry name" value="AMP-binding_C_3"/>
    <property type="match status" value="1"/>
</dbReference>
<organism evidence="1 2">
    <name type="scientific">Dichomitus squalens (strain LYAD-421)</name>
    <name type="common">Western red white-rot fungus</name>
    <dbReference type="NCBI Taxonomy" id="732165"/>
    <lineage>
        <taxon>Eukaryota</taxon>
        <taxon>Fungi</taxon>
        <taxon>Dikarya</taxon>
        <taxon>Basidiomycota</taxon>
        <taxon>Agaricomycotina</taxon>
        <taxon>Agaricomycetes</taxon>
        <taxon>Polyporales</taxon>
        <taxon>Polyporaceae</taxon>
        <taxon>Dichomitus</taxon>
    </lineage>
</organism>
<dbReference type="AlphaFoldDB" id="R7T0B7"/>
<dbReference type="KEGG" id="dsq:DICSQDRAFT_170183"/>
<protein>
    <submittedName>
        <fullName evidence="1">Uncharacterized protein</fullName>
    </submittedName>
</protein>
<accession>R7T0B7</accession>
<dbReference type="EMBL" id="JH719410">
    <property type="protein sequence ID" value="EJF61430.1"/>
    <property type="molecule type" value="Genomic_DNA"/>
</dbReference>